<sequence length="947" mass="102286">MSTVSSSASSSRLSSTLHTPESHHSLLVNDDSMHAPPSPAPSSSFKSSSSGSDFNPTKDDEENITVTAKRLPPIPPSDSRQSFDDLQLLAISTNITELSYSISDIQTRIFEIQELRHKSQSSNDLSASTSVIDQSLMALDERLESVANGVKAVTASIQPLLNSPSPPTTTNGSTERDSSADDEKALLVRKHAAFIADWESVQEESDVLREELKEDKWLTVFRTVTEQADGMMTSLEKAVNRCQEFVFQFQRHGGDEGVSSSQSQPMVGTTRSEGSPMNIDVFNQLSDSFEAKKKHYMPATTKVLSIIDKGVQDRVTKNGECLRRHAESTQRWKVLRDRISRTDAEMESVRQLLTTEITPSESGSTTSGPTTATTATSKTKNGLLTPPNGSSSVKKRMSTANALSRSMSPFRTFAKKFSSNNNNNTTSNTPKSIAVTPEVQPRRREPSSEPNVRHRQSIFAFRTSQPTTPITPERPGHKHAQSLTPEASPSSSHRTTDANLTVKGRPSTSSTTPSKQPWNSSTKVQLPDPDRLARRRTSSTNLASRFQGGDVPPVPTNSASYQRSVSRSSMGSSRPWSPVTSSVSTAPSSTPFQRPPSRTQQTPSSSRVYQRPPSRSNTPSAAATVAARSTRPRTPSNIPSPAGHHRTMTGTALSDASWDDDVENQTSLMQRAFSPALSASSSARSGAPPPRSPPRSQTPGGTRLPGPRPPSRSMIPAPVFHFSSPSRPGSAMSEYMDHSPGHSNSSAFRNSAMRAQTPENLLRSRAAQVPFVTGLPTTPGGSPAYNTRTIRPGHGVGAGGMISNAPSSFRNTESSSSRAPSRSGSRAGAYTPMQDKDMAPVHIYTPGSMKDPLDTEVASIVNSVAHGLLVERVDPPLRKAPKEGEEIMAQYAFSNNLGRKVVTARLTTLSRVQGKGMGPVTNKKVMVRVGGGWQDLQLYMLNRQAGM</sequence>
<evidence type="ECO:0000256" key="3">
    <source>
        <dbReference type="ARBA" id="ARBA00023212"/>
    </source>
</evidence>
<dbReference type="GeneID" id="18799140"/>
<dbReference type="InterPro" id="IPR003108">
    <property type="entry name" value="GAR_dom"/>
</dbReference>
<feature type="compositionally biased region" description="Polar residues" evidence="4">
    <location>
        <begin position="481"/>
        <end position="499"/>
    </location>
</feature>
<dbReference type="SUPFAM" id="SSF143575">
    <property type="entry name" value="GAS2 domain-like"/>
    <property type="match status" value="1"/>
</dbReference>
<dbReference type="InterPro" id="IPR036534">
    <property type="entry name" value="GAR_dom_sf"/>
</dbReference>
<feature type="compositionally biased region" description="Polar residues" evidence="4">
    <location>
        <begin position="387"/>
        <end position="409"/>
    </location>
</feature>
<gene>
    <name evidence="6" type="ORF">STEHIDRAFT_142838</name>
</gene>
<dbReference type="PANTHER" id="PTHR37271">
    <property type="entry name" value="KARYOGAMY PROTEIN KAR9"/>
    <property type="match status" value="1"/>
</dbReference>
<keyword evidence="7" id="KW-1185">Reference proteome</keyword>
<feature type="compositionally biased region" description="Polar residues" evidence="4">
    <location>
        <begin position="515"/>
        <end position="524"/>
    </location>
</feature>
<name>R7S1G3_STEHR</name>
<feature type="compositionally biased region" description="Low complexity" evidence="4">
    <location>
        <begin position="807"/>
        <end position="829"/>
    </location>
</feature>
<evidence type="ECO:0000313" key="7">
    <source>
        <dbReference type="Proteomes" id="UP000053927"/>
    </source>
</evidence>
<dbReference type="Pfam" id="PF02187">
    <property type="entry name" value="GAS2"/>
    <property type="match status" value="1"/>
</dbReference>
<feature type="compositionally biased region" description="Low complexity" evidence="4">
    <location>
        <begin position="616"/>
        <end position="635"/>
    </location>
</feature>
<dbReference type="eggNOG" id="ENOG502QUB2">
    <property type="taxonomic scope" value="Eukaryota"/>
</dbReference>
<feature type="compositionally biased region" description="Low complexity" evidence="4">
    <location>
        <begin position="418"/>
        <end position="429"/>
    </location>
</feature>
<dbReference type="EMBL" id="JH687398">
    <property type="protein sequence ID" value="EIM80412.1"/>
    <property type="molecule type" value="Genomic_DNA"/>
</dbReference>
<feature type="compositionally biased region" description="Low complexity" evidence="4">
    <location>
        <begin position="41"/>
        <end position="52"/>
    </location>
</feature>
<dbReference type="GO" id="GO:0008017">
    <property type="term" value="F:microtubule binding"/>
    <property type="evidence" value="ECO:0007669"/>
    <property type="project" value="InterPro"/>
</dbReference>
<keyword evidence="3" id="KW-0206">Cytoskeleton</keyword>
<feature type="region of interest" description="Disordered" evidence="4">
    <location>
        <begin position="354"/>
        <end position="649"/>
    </location>
</feature>
<dbReference type="RefSeq" id="XP_007310541.1">
    <property type="nucleotide sequence ID" value="XM_007310479.1"/>
</dbReference>
<keyword evidence="2" id="KW-0963">Cytoplasm</keyword>
<proteinExistence type="predicted"/>
<feature type="compositionally biased region" description="Low complexity" evidence="4">
    <location>
        <begin position="354"/>
        <end position="380"/>
    </location>
</feature>
<feature type="compositionally biased region" description="Low complexity" evidence="4">
    <location>
        <begin position="159"/>
        <end position="173"/>
    </location>
</feature>
<dbReference type="OrthoDB" id="5559380at2759"/>
<feature type="region of interest" description="Disordered" evidence="4">
    <location>
        <begin position="253"/>
        <end position="275"/>
    </location>
</feature>
<dbReference type="OMA" id="SKKVMCR"/>
<protein>
    <recommendedName>
        <fullName evidence="5">GAR domain-containing protein</fullName>
    </recommendedName>
</protein>
<evidence type="ECO:0000256" key="2">
    <source>
        <dbReference type="ARBA" id="ARBA00022490"/>
    </source>
</evidence>
<feature type="compositionally biased region" description="Low complexity" evidence="4">
    <location>
        <begin position="558"/>
        <end position="607"/>
    </location>
</feature>
<dbReference type="GO" id="GO:0043332">
    <property type="term" value="C:mating projection tip"/>
    <property type="evidence" value="ECO:0007669"/>
    <property type="project" value="TreeGrafter"/>
</dbReference>
<feature type="region of interest" description="Disordered" evidence="4">
    <location>
        <begin position="674"/>
        <end position="747"/>
    </location>
</feature>
<evidence type="ECO:0000313" key="6">
    <source>
        <dbReference type="EMBL" id="EIM80412.1"/>
    </source>
</evidence>
<dbReference type="GO" id="GO:0005816">
    <property type="term" value="C:spindle pole body"/>
    <property type="evidence" value="ECO:0007669"/>
    <property type="project" value="TreeGrafter"/>
</dbReference>
<comment type="subcellular location">
    <subcellularLocation>
        <location evidence="1">Cytoplasm</location>
        <location evidence="1">Cytoskeleton</location>
    </subcellularLocation>
</comment>
<dbReference type="KEGG" id="shs:STEHIDRAFT_142838"/>
<feature type="domain" description="GAR" evidence="5">
    <location>
        <begin position="848"/>
        <end position="947"/>
    </location>
</feature>
<feature type="compositionally biased region" description="Low complexity" evidence="4">
    <location>
        <begin position="1"/>
        <end position="15"/>
    </location>
</feature>
<evidence type="ECO:0000256" key="4">
    <source>
        <dbReference type="SAM" id="MobiDB-lite"/>
    </source>
</evidence>
<dbReference type="InterPro" id="IPR013889">
    <property type="entry name" value="Karyogamy_KAR9"/>
</dbReference>
<accession>R7S1G3</accession>
<reference evidence="7" key="1">
    <citation type="journal article" date="2012" name="Science">
        <title>The Paleozoic origin of enzymatic lignin decomposition reconstructed from 31 fungal genomes.</title>
        <authorList>
            <person name="Floudas D."/>
            <person name="Binder M."/>
            <person name="Riley R."/>
            <person name="Barry K."/>
            <person name="Blanchette R.A."/>
            <person name="Henrissat B."/>
            <person name="Martinez A.T."/>
            <person name="Otillar R."/>
            <person name="Spatafora J.W."/>
            <person name="Yadav J.S."/>
            <person name="Aerts A."/>
            <person name="Benoit I."/>
            <person name="Boyd A."/>
            <person name="Carlson A."/>
            <person name="Copeland A."/>
            <person name="Coutinho P.M."/>
            <person name="de Vries R.P."/>
            <person name="Ferreira P."/>
            <person name="Findley K."/>
            <person name="Foster B."/>
            <person name="Gaskell J."/>
            <person name="Glotzer D."/>
            <person name="Gorecki P."/>
            <person name="Heitman J."/>
            <person name="Hesse C."/>
            <person name="Hori C."/>
            <person name="Igarashi K."/>
            <person name="Jurgens J.A."/>
            <person name="Kallen N."/>
            <person name="Kersten P."/>
            <person name="Kohler A."/>
            <person name="Kuees U."/>
            <person name="Kumar T.K.A."/>
            <person name="Kuo A."/>
            <person name="LaButti K."/>
            <person name="Larrondo L.F."/>
            <person name="Lindquist E."/>
            <person name="Ling A."/>
            <person name="Lombard V."/>
            <person name="Lucas S."/>
            <person name="Lundell T."/>
            <person name="Martin R."/>
            <person name="McLaughlin D.J."/>
            <person name="Morgenstern I."/>
            <person name="Morin E."/>
            <person name="Murat C."/>
            <person name="Nagy L.G."/>
            <person name="Nolan M."/>
            <person name="Ohm R.A."/>
            <person name="Patyshakuliyeva A."/>
            <person name="Rokas A."/>
            <person name="Ruiz-Duenas F.J."/>
            <person name="Sabat G."/>
            <person name="Salamov A."/>
            <person name="Samejima M."/>
            <person name="Schmutz J."/>
            <person name="Slot J.C."/>
            <person name="St John F."/>
            <person name="Stenlid J."/>
            <person name="Sun H."/>
            <person name="Sun S."/>
            <person name="Syed K."/>
            <person name="Tsang A."/>
            <person name="Wiebenga A."/>
            <person name="Young D."/>
            <person name="Pisabarro A."/>
            <person name="Eastwood D.C."/>
            <person name="Martin F."/>
            <person name="Cullen D."/>
            <person name="Grigoriev I.V."/>
            <person name="Hibbett D.S."/>
        </authorList>
    </citation>
    <scope>NUCLEOTIDE SEQUENCE [LARGE SCALE GENOMIC DNA]</scope>
    <source>
        <strain evidence="7">FP-91666</strain>
    </source>
</reference>
<evidence type="ECO:0000256" key="1">
    <source>
        <dbReference type="ARBA" id="ARBA00004245"/>
    </source>
</evidence>
<dbReference type="Pfam" id="PF08580">
    <property type="entry name" value="KAR9"/>
    <property type="match status" value="1"/>
</dbReference>
<dbReference type="AlphaFoldDB" id="R7S1G3"/>
<dbReference type="Proteomes" id="UP000053927">
    <property type="component" value="Unassembled WGS sequence"/>
</dbReference>
<feature type="compositionally biased region" description="Low complexity" evidence="4">
    <location>
        <begin position="694"/>
        <end position="705"/>
    </location>
</feature>
<dbReference type="PROSITE" id="PS51460">
    <property type="entry name" value="GAR"/>
    <property type="match status" value="1"/>
</dbReference>
<feature type="compositionally biased region" description="Polar residues" evidence="4">
    <location>
        <begin position="258"/>
        <end position="275"/>
    </location>
</feature>
<feature type="region of interest" description="Disordered" evidence="4">
    <location>
        <begin position="157"/>
        <end position="182"/>
    </location>
</feature>
<feature type="region of interest" description="Disordered" evidence="4">
    <location>
        <begin position="795"/>
        <end position="832"/>
    </location>
</feature>
<dbReference type="GO" id="GO:0005938">
    <property type="term" value="C:cell cortex"/>
    <property type="evidence" value="ECO:0007669"/>
    <property type="project" value="TreeGrafter"/>
</dbReference>
<feature type="compositionally biased region" description="Low complexity" evidence="4">
    <location>
        <begin position="674"/>
        <end position="686"/>
    </location>
</feature>
<dbReference type="GO" id="GO:0030473">
    <property type="term" value="P:nuclear migration along microtubule"/>
    <property type="evidence" value="ECO:0007669"/>
    <property type="project" value="TreeGrafter"/>
</dbReference>
<organism evidence="6 7">
    <name type="scientific">Stereum hirsutum (strain FP-91666)</name>
    <name type="common">White-rot fungus</name>
    <dbReference type="NCBI Taxonomy" id="721885"/>
    <lineage>
        <taxon>Eukaryota</taxon>
        <taxon>Fungi</taxon>
        <taxon>Dikarya</taxon>
        <taxon>Basidiomycota</taxon>
        <taxon>Agaricomycotina</taxon>
        <taxon>Agaricomycetes</taxon>
        <taxon>Russulales</taxon>
        <taxon>Stereaceae</taxon>
        <taxon>Stereum</taxon>
    </lineage>
</organism>
<feature type="region of interest" description="Disordered" evidence="4">
    <location>
        <begin position="1"/>
        <end position="81"/>
    </location>
</feature>
<dbReference type="PANTHER" id="PTHR37271:SF1">
    <property type="entry name" value="KARYOGAMY PROTEIN KAR9"/>
    <property type="match status" value="1"/>
</dbReference>
<dbReference type="GO" id="GO:0051293">
    <property type="term" value="P:establishment of spindle localization"/>
    <property type="evidence" value="ECO:0007669"/>
    <property type="project" value="TreeGrafter"/>
</dbReference>
<evidence type="ECO:0000259" key="5">
    <source>
        <dbReference type="PROSITE" id="PS51460"/>
    </source>
</evidence>